<evidence type="ECO:0000313" key="2">
    <source>
        <dbReference type="Proteomes" id="UP000811609"/>
    </source>
</evidence>
<dbReference type="EMBL" id="CM031824">
    <property type="protein sequence ID" value="KAG6625402.1"/>
    <property type="molecule type" value="Genomic_DNA"/>
</dbReference>
<gene>
    <name evidence="1" type="ORF">CIPAW_16G093900</name>
</gene>
<organism evidence="1 2">
    <name type="scientific">Carya illinoinensis</name>
    <name type="common">Pecan</name>
    <dbReference type="NCBI Taxonomy" id="32201"/>
    <lineage>
        <taxon>Eukaryota</taxon>
        <taxon>Viridiplantae</taxon>
        <taxon>Streptophyta</taxon>
        <taxon>Embryophyta</taxon>
        <taxon>Tracheophyta</taxon>
        <taxon>Spermatophyta</taxon>
        <taxon>Magnoliopsida</taxon>
        <taxon>eudicotyledons</taxon>
        <taxon>Gunneridae</taxon>
        <taxon>Pentapetalae</taxon>
        <taxon>rosids</taxon>
        <taxon>fabids</taxon>
        <taxon>Fagales</taxon>
        <taxon>Juglandaceae</taxon>
        <taxon>Carya</taxon>
    </lineage>
</organism>
<reference evidence="1" key="1">
    <citation type="submission" date="2020-12" db="EMBL/GenBank/DDBJ databases">
        <title>WGS assembly of Carya illinoinensis cv. Pawnee.</title>
        <authorList>
            <person name="Platts A."/>
            <person name="Shu S."/>
            <person name="Wright S."/>
            <person name="Barry K."/>
            <person name="Edger P."/>
            <person name="Pires J.C."/>
            <person name="Schmutz J."/>
        </authorList>
    </citation>
    <scope>NUCLEOTIDE SEQUENCE</scope>
    <source>
        <tissue evidence="1">Leaf</tissue>
    </source>
</reference>
<dbReference type="Proteomes" id="UP000811609">
    <property type="component" value="Chromosome 16"/>
</dbReference>
<keyword evidence="2" id="KW-1185">Reference proteome</keyword>
<dbReference type="AlphaFoldDB" id="A0A8T1N5T6"/>
<protein>
    <submittedName>
        <fullName evidence="1">Uncharacterized protein</fullName>
    </submittedName>
</protein>
<accession>A0A8T1N5T6</accession>
<sequence>MQIIRTPNLRSKSNNMNQVITHKNPNFKNLPQAKLASRKCDWGAGTQHTIKDDSKPSKIIGKEFIALFLRFFFLKENCRINGFTSRNMLSVIQLKSIIC</sequence>
<proteinExistence type="predicted"/>
<name>A0A8T1N5T6_CARIL</name>
<comment type="caution">
    <text evidence="1">The sequence shown here is derived from an EMBL/GenBank/DDBJ whole genome shotgun (WGS) entry which is preliminary data.</text>
</comment>
<evidence type="ECO:0000313" key="1">
    <source>
        <dbReference type="EMBL" id="KAG6625402.1"/>
    </source>
</evidence>